<dbReference type="AlphaFoldDB" id="A0A252F3I2"/>
<dbReference type="RefSeq" id="WP_087020217.1">
    <property type="nucleotide sequence ID" value="NZ_CP178353.1"/>
</dbReference>
<comment type="caution">
    <text evidence="1">The sequence shown here is derived from an EMBL/GenBank/DDBJ whole genome shotgun (WGS) entry which is preliminary data.</text>
</comment>
<evidence type="ECO:0000313" key="2">
    <source>
        <dbReference type="Proteomes" id="UP000194903"/>
    </source>
</evidence>
<organism evidence="1 2">
    <name type="scientific">Butyricicoccus porcorum</name>
    <dbReference type="NCBI Taxonomy" id="1945634"/>
    <lineage>
        <taxon>Bacteria</taxon>
        <taxon>Bacillati</taxon>
        <taxon>Bacillota</taxon>
        <taxon>Clostridia</taxon>
        <taxon>Eubacteriales</taxon>
        <taxon>Butyricicoccaceae</taxon>
        <taxon>Butyricicoccus</taxon>
    </lineage>
</organism>
<protein>
    <submittedName>
        <fullName evidence="1">Uncharacterized protein</fullName>
    </submittedName>
</protein>
<gene>
    <name evidence="1" type="ORF">CBW42_08940</name>
</gene>
<evidence type="ECO:0000313" key="1">
    <source>
        <dbReference type="EMBL" id="OUM20170.1"/>
    </source>
</evidence>
<dbReference type="EMBL" id="NHOC01000007">
    <property type="protein sequence ID" value="OUM20170.1"/>
    <property type="molecule type" value="Genomic_DNA"/>
</dbReference>
<proteinExistence type="predicted"/>
<dbReference type="Proteomes" id="UP000194903">
    <property type="component" value="Unassembled WGS sequence"/>
</dbReference>
<reference evidence="1 2" key="1">
    <citation type="submission" date="2017-05" db="EMBL/GenBank/DDBJ databases">
        <title>Butyricicoccus porcorum sp. nov. a butyrate-producing bacterium from the swine intestinal tract.</title>
        <authorList>
            <person name="Trachsel J."/>
            <person name="Humphrey S."/>
            <person name="Allen H.K."/>
        </authorList>
    </citation>
    <scope>NUCLEOTIDE SEQUENCE [LARGE SCALE GENOMIC DNA]</scope>
    <source>
        <strain evidence="1">BB10</strain>
    </source>
</reference>
<sequence>MRISRNGEDWGEITVQTDGQQVKFRAHGALPKYGEILRVWGIRDGAQPLLIGVAEPDGDGLAVSRTMSRQYLASLGYTELPEQYVAGVRAPELAEMPHTDDPLVQQAMQDGTVSVRREEGVDVLSCTFEKNHAFPLAFACCCCTVQGGRAQLVWDRKKGCPVWTAP</sequence>
<name>A0A252F3I2_9FIRM</name>
<accession>A0A252F3I2</accession>
<keyword evidence="2" id="KW-1185">Reference proteome</keyword>